<evidence type="ECO:0000256" key="1">
    <source>
        <dbReference type="ARBA" id="ARBA00006291"/>
    </source>
</evidence>
<keyword evidence="4 6" id="KW-0131">Cell cycle</keyword>
<keyword evidence="2 6" id="KW-0132">Cell division</keyword>
<protein>
    <recommendedName>
        <fullName evidence="6">Probable septum site-determining protein MinC</fullName>
    </recommendedName>
</protein>
<dbReference type="HAMAP" id="MF_00267">
    <property type="entry name" value="MinC"/>
    <property type="match status" value="1"/>
</dbReference>
<dbReference type="AlphaFoldDB" id="A0AA42BRE6"/>
<keyword evidence="3 6" id="KW-0717">Septation</keyword>
<dbReference type="Gene3D" id="2.160.20.70">
    <property type="match status" value="1"/>
</dbReference>
<evidence type="ECO:0000313" key="10">
    <source>
        <dbReference type="Proteomes" id="UP001156102"/>
    </source>
</evidence>
<dbReference type="SUPFAM" id="SSF63848">
    <property type="entry name" value="Cell-division inhibitor MinC, C-terminal domain"/>
    <property type="match status" value="1"/>
</dbReference>
<evidence type="ECO:0000313" key="9">
    <source>
        <dbReference type="EMBL" id="MCP8967318.1"/>
    </source>
</evidence>
<comment type="caution">
    <text evidence="9">The sequence shown here is derived from an EMBL/GenBank/DDBJ whole genome shotgun (WGS) entry which is preliminary data.</text>
</comment>
<dbReference type="EMBL" id="JANCLT010000001">
    <property type="protein sequence ID" value="MCP8967318.1"/>
    <property type="molecule type" value="Genomic_DNA"/>
</dbReference>
<dbReference type="GO" id="GO:0000917">
    <property type="term" value="P:division septum assembly"/>
    <property type="evidence" value="ECO:0007669"/>
    <property type="project" value="UniProtKB-KW"/>
</dbReference>
<evidence type="ECO:0000256" key="3">
    <source>
        <dbReference type="ARBA" id="ARBA00023210"/>
    </source>
</evidence>
<comment type="subunit">
    <text evidence="5 6">Interacts with MinD and FtsZ.</text>
</comment>
<comment type="function">
    <text evidence="6">Cell division inhibitor that blocks the formation of polar Z ring septums. Rapidly oscillates between the poles of the cell to destabilize FtsZ filaments that have formed before they mature into polar Z rings. Prevents FtsZ polymerization.</text>
</comment>
<organism evidence="9 10">
    <name type="scientific">Ectobacillus ponti</name>
    <dbReference type="NCBI Taxonomy" id="2961894"/>
    <lineage>
        <taxon>Bacteria</taxon>
        <taxon>Bacillati</taxon>
        <taxon>Bacillota</taxon>
        <taxon>Bacilli</taxon>
        <taxon>Bacillales</taxon>
        <taxon>Bacillaceae</taxon>
        <taxon>Ectobacillus</taxon>
    </lineage>
</organism>
<dbReference type="Pfam" id="PF22642">
    <property type="entry name" value="MinC_N_1"/>
    <property type="match status" value="1"/>
</dbReference>
<dbReference type="Proteomes" id="UP001156102">
    <property type="component" value="Unassembled WGS sequence"/>
</dbReference>
<dbReference type="GO" id="GO:0000902">
    <property type="term" value="P:cell morphogenesis"/>
    <property type="evidence" value="ECO:0007669"/>
    <property type="project" value="InterPro"/>
</dbReference>
<name>A0AA42BRE6_9BACI</name>
<dbReference type="GO" id="GO:1901891">
    <property type="term" value="P:regulation of cell septum assembly"/>
    <property type="evidence" value="ECO:0007669"/>
    <property type="project" value="InterPro"/>
</dbReference>
<evidence type="ECO:0000256" key="5">
    <source>
        <dbReference type="ARBA" id="ARBA00046874"/>
    </source>
</evidence>
<dbReference type="PANTHER" id="PTHR34108:SF1">
    <property type="entry name" value="SEPTUM SITE-DETERMINING PROTEIN MINC"/>
    <property type="match status" value="1"/>
</dbReference>
<dbReference type="InterPro" id="IPR016098">
    <property type="entry name" value="CAP/MinC_C"/>
</dbReference>
<dbReference type="InterPro" id="IPR036145">
    <property type="entry name" value="MinC_C_sf"/>
</dbReference>
<dbReference type="InterPro" id="IPR055219">
    <property type="entry name" value="MinC_N_1"/>
</dbReference>
<dbReference type="InterPro" id="IPR005526">
    <property type="entry name" value="Septum_form_inhib_MinC_C"/>
</dbReference>
<evidence type="ECO:0000256" key="2">
    <source>
        <dbReference type="ARBA" id="ARBA00022618"/>
    </source>
</evidence>
<dbReference type="Pfam" id="PF03775">
    <property type="entry name" value="MinC_C"/>
    <property type="match status" value="1"/>
</dbReference>
<proteinExistence type="inferred from homology"/>
<gene>
    <name evidence="6 9" type="primary">minC</name>
    <name evidence="9" type="ORF">NK662_02035</name>
</gene>
<accession>A0AA42BRE6</accession>
<comment type="similarity">
    <text evidence="1 6">Belongs to the MinC family.</text>
</comment>
<feature type="domain" description="Septum formation inhibitor MinC C-terminal" evidence="7">
    <location>
        <begin position="108"/>
        <end position="206"/>
    </location>
</feature>
<dbReference type="Gene3D" id="3.30.160.540">
    <property type="match status" value="1"/>
</dbReference>
<evidence type="ECO:0000256" key="4">
    <source>
        <dbReference type="ARBA" id="ARBA00023306"/>
    </source>
</evidence>
<evidence type="ECO:0000256" key="6">
    <source>
        <dbReference type="HAMAP-Rule" id="MF_00267"/>
    </source>
</evidence>
<dbReference type="PANTHER" id="PTHR34108">
    <property type="entry name" value="SEPTUM SITE-DETERMINING PROTEIN MINC"/>
    <property type="match status" value="1"/>
</dbReference>
<feature type="domain" description="Septum site-determining protein MinC N-terminal" evidence="8">
    <location>
        <begin position="9"/>
        <end position="85"/>
    </location>
</feature>
<keyword evidence="10" id="KW-1185">Reference proteome</keyword>
<dbReference type="RefSeq" id="WP_254756839.1">
    <property type="nucleotide sequence ID" value="NZ_JANCLT010000001.1"/>
</dbReference>
<evidence type="ECO:0000259" key="7">
    <source>
        <dbReference type="Pfam" id="PF03775"/>
    </source>
</evidence>
<dbReference type="InterPro" id="IPR013033">
    <property type="entry name" value="MinC"/>
</dbReference>
<sequence>MKDKKQPHIVIKGTKEGLTLHLDDTCSFEEVLRELDEKLSTHLYDGGDRPLLEVQVKVGNRYLTAEQEEQLRTLVRAKKNLVVDVIESNVITREQALHWKRETEIVPITKMVRSGQVLQVDGDLLLLGDVNPGGTIMAGGNIFVMGALRGVAHAGCYGDRQAVIAASLMNPLQLRISDVMNRTPDYKGAGQAMECAYIDEQDRIVVDRIQHLTHLRPNLMRLERGII</sequence>
<reference evidence="9" key="1">
    <citation type="submission" date="2022-07" db="EMBL/GenBank/DDBJ databases">
        <authorList>
            <person name="Li W.-J."/>
            <person name="Deng Q.-Q."/>
        </authorList>
    </citation>
    <scope>NUCLEOTIDE SEQUENCE</scope>
    <source>
        <strain evidence="9">SYSU M60031</strain>
    </source>
</reference>
<dbReference type="FunFam" id="2.160.20.70:FF:000003">
    <property type="entry name" value="Probable septum site-determining protein MinC"/>
    <property type="match status" value="1"/>
</dbReference>
<dbReference type="NCBIfam" id="TIGR01222">
    <property type="entry name" value="minC"/>
    <property type="match status" value="1"/>
</dbReference>
<evidence type="ECO:0000259" key="8">
    <source>
        <dbReference type="Pfam" id="PF22642"/>
    </source>
</evidence>